<sequence>MTTLTVTARGQVTFRKDVLRHLGVQPGGRIHLDLLPDGRAQLTAEREKRSFRELHGFLKDRTNGARLSLDDIAEAIAEGGAAAGVTDE</sequence>
<protein>
    <submittedName>
        <fullName evidence="1">AbrB family transcriptional regulator</fullName>
    </submittedName>
</protein>
<accession>A0A366F1N1</accession>
<comment type="caution">
    <text evidence="1">The sequence shown here is derived from an EMBL/GenBank/DDBJ whole genome shotgun (WGS) entry which is preliminary data.</text>
</comment>
<dbReference type="OrthoDB" id="7190022at2"/>
<dbReference type="RefSeq" id="WP_113891155.1">
    <property type="nucleotide sequence ID" value="NZ_QNRK01000025.1"/>
</dbReference>
<evidence type="ECO:0000313" key="1">
    <source>
        <dbReference type="EMBL" id="RBP08573.1"/>
    </source>
</evidence>
<dbReference type="Proteomes" id="UP000253529">
    <property type="component" value="Unassembled WGS sequence"/>
</dbReference>
<evidence type="ECO:0000313" key="2">
    <source>
        <dbReference type="Proteomes" id="UP000253529"/>
    </source>
</evidence>
<keyword evidence="2" id="KW-1185">Reference proteome</keyword>
<gene>
    <name evidence="1" type="ORF">DFR50_12555</name>
</gene>
<dbReference type="AlphaFoldDB" id="A0A366F1N1"/>
<dbReference type="EMBL" id="QNRK01000025">
    <property type="protein sequence ID" value="RBP08573.1"/>
    <property type="molecule type" value="Genomic_DNA"/>
</dbReference>
<reference evidence="1 2" key="1">
    <citation type="submission" date="2018-06" db="EMBL/GenBank/DDBJ databases">
        <title>Genomic Encyclopedia of Type Strains, Phase IV (KMG-IV): sequencing the most valuable type-strain genomes for metagenomic binning, comparative biology and taxonomic classification.</title>
        <authorList>
            <person name="Goeker M."/>
        </authorList>
    </citation>
    <scope>NUCLEOTIDE SEQUENCE [LARGE SCALE GENOMIC DNA]</scope>
    <source>
        <strain evidence="1 2">DSM 24875</strain>
    </source>
</reference>
<proteinExistence type="predicted"/>
<organism evidence="1 2">
    <name type="scientific">Roseiarcus fermentans</name>
    <dbReference type="NCBI Taxonomy" id="1473586"/>
    <lineage>
        <taxon>Bacteria</taxon>
        <taxon>Pseudomonadati</taxon>
        <taxon>Pseudomonadota</taxon>
        <taxon>Alphaproteobacteria</taxon>
        <taxon>Hyphomicrobiales</taxon>
        <taxon>Roseiarcaceae</taxon>
        <taxon>Roseiarcus</taxon>
    </lineage>
</organism>
<name>A0A366F1N1_9HYPH</name>